<evidence type="ECO:0000256" key="5">
    <source>
        <dbReference type="ARBA" id="ARBA00023284"/>
    </source>
</evidence>
<evidence type="ECO:0000259" key="6">
    <source>
        <dbReference type="Pfam" id="PF07992"/>
    </source>
</evidence>
<evidence type="ECO:0000256" key="2">
    <source>
        <dbReference type="ARBA" id="ARBA00022630"/>
    </source>
</evidence>
<keyword evidence="5" id="KW-0676">Redox-active center</keyword>
<dbReference type="AlphaFoldDB" id="A0A6G2DGD5"/>
<dbReference type="Gene3D" id="3.50.50.60">
    <property type="entry name" value="FAD/NAD(P)-binding domain"/>
    <property type="match status" value="1"/>
</dbReference>
<dbReference type="Proteomes" id="UP000483094">
    <property type="component" value="Unassembled WGS sequence"/>
</dbReference>
<reference evidence="7 8" key="1">
    <citation type="submission" date="2019-11" db="EMBL/GenBank/DDBJ databases">
        <title>Growth characteristics of pneumococcus vary with the chemical composition of the capsule and with environmental conditions.</title>
        <authorList>
            <person name="Tothpal A."/>
            <person name="Desobry K."/>
            <person name="Joshi S."/>
            <person name="Wyllie A.L."/>
            <person name="Weinberger D.M."/>
        </authorList>
    </citation>
    <scope>NUCLEOTIDE SEQUENCE [LARGE SCALE GENOMIC DNA]</scope>
    <source>
        <strain evidence="8">pnumococcus19F</strain>
    </source>
</reference>
<dbReference type="PANTHER" id="PTHR43429:SF1">
    <property type="entry name" value="NAD(P)H SULFUR OXIDOREDUCTASE (COA-DEPENDENT)"/>
    <property type="match status" value="1"/>
</dbReference>
<dbReference type="Pfam" id="PF07992">
    <property type="entry name" value="Pyr_redox_2"/>
    <property type="match status" value="1"/>
</dbReference>
<gene>
    <name evidence="7" type="ORF">GM540_16865</name>
</gene>
<protein>
    <submittedName>
        <fullName evidence="7">NADH oxidase</fullName>
    </submittedName>
</protein>
<comment type="cofactor">
    <cofactor evidence="1">
        <name>FAD</name>
        <dbReference type="ChEBI" id="CHEBI:57692"/>
    </cofactor>
</comment>
<evidence type="ECO:0000256" key="3">
    <source>
        <dbReference type="ARBA" id="ARBA00022827"/>
    </source>
</evidence>
<evidence type="ECO:0000313" key="8">
    <source>
        <dbReference type="Proteomes" id="UP000483094"/>
    </source>
</evidence>
<organism evidence="7 8">
    <name type="scientific">Streptococcus pneumoniae</name>
    <dbReference type="NCBI Taxonomy" id="1313"/>
    <lineage>
        <taxon>Bacteria</taxon>
        <taxon>Bacillati</taxon>
        <taxon>Bacillota</taxon>
        <taxon>Bacilli</taxon>
        <taxon>Lactobacillales</taxon>
        <taxon>Streptococcaceae</taxon>
        <taxon>Streptococcus</taxon>
    </lineage>
</organism>
<dbReference type="SUPFAM" id="SSF51905">
    <property type="entry name" value="FAD/NAD(P)-binding domain"/>
    <property type="match status" value="1"/>
</dbReference>
<dbReference type="InterPro" id="IPR023753">
    <property type="entry name" value="FAD/NAD-binding_dom"/>
</dbReference>
<evidence type="ECO:0000313" key="7">
    <source>
        <dbReference type="EMBL" id="MTV75603.1"/>
    </source>
</evidence>
<accession>A0A6G2DGD5</accession>
<evidence type="ECO:0000256" key="4">
    <source>
        <dbReference type="ARBA" id="ARBA00023002"/>
    </source>
</evidence>
<keyword evidence="4" id="KW-0560">Oxidoreductase</keyword>
<dbReference type="InterPro" id="IPR050260">
    <property type="entry name" value="FAD-bd_OxRdtase"/>
</dbReference>
<evidence type="ECO:0000256" key="1">
    <source>
        <dbReference type="ARBA" id="ARBA00001974"/>
    </source>
</evidence>
<dbReference type="PANTHER" id="PTHR43429">
    <property type="entry name" value="PYRIDINE NUCLEOTIDE-DISULFIDE OXIDOREDUCTASE DOMAIN-CONTAINING"/>
    <property type="match status" value="1"/>
</dbReference>
<dbReference type="EMBL" id="WNHQ01002385">
    <property type="protein sequence ID" value="MTV75603.1"/>
    <property type="molecule type" value="Genomic_DNA"/>
</dbReference>
<keyword evidence="2" id="KW-0285">Flavoprotein</keyword>
<keyword evidence="3" id="KW-0274">FAD</keyword>
<comment type="caution">
    <text evidence="7">The sequence shown here is derived from an EMBL/GenBank/DDBJ whole genome shotgun (WGS) entry which is preliminary data.</text>
</comment>
<dbReference type="GO" id="GO:0016491">
    <property type="term" value="F:oxidoreductase activity"/>
    <property type="evidence" value="ECO:0007669"/>
    <property type="project" value="UniProtKB-KW"/>
</dbReference>
<feature type="non-terminal residue" evidence="7">
    <location>
        <position position="81"/>
    </location>
</feature>
<feature type="non-terminal residue" evidence="7">
    <location>
        <position position="1"/>
    </location>
</feature>
<sequence length="81" mass="8991">AEGLFYSDKEKLEAKGAKVYMNSPVLSIDYDNKVVTAEVEGKEHKESYEKLIFATGSTPILPPIEGVEIVKGNREFKATLE</sequence>
<dbReference type="InterPro" id="IPR036188">
    <property type="entry name" value="FAD/NAD-bd_sf"/>
</dbReference>
<name>A0A6G2DGD5_STREE</name>
<proteinExistence type="predicted"/>
<feature type="domain" description="FAD/NAD(P)-binding" evidence="6">
    <location>
        <begin position="12"/>
        <end position="74"/>
    </location>
</feature>